<evidence type="ECO:0000259" key="3">
    <source>
        <dbReference type="Pfam" id="PF11893"/>
    </source>
</evidence>
<dbReference type="InterPro" id="IPR024588">
    <property type="entry name" value="YejM_N"/>
</dbReference>
<name>Q1N4N8_9GAMM</name>
<dbReference type="PANTHER" id="PTHR43751">
    <property type="entry name" value="SULFATASE"/>
    <property type="match status" value="1"/>
</dbReference>
<keyword evidence="1" id="KW-0472">Membrane</keyword>
<keyword evidence="1" id="KW-0812">Transmembrane</keyword>
<dbReference type="InterPro" id="IPR052701">
    <property type="entry name" value="GAG_Ulvan_Degrading_Sulfatases"/>
</dbReference>
<feature type="transmembrane region" description="Helical" evidence="1">
    <location>
        <begin position="117"/>
        <end position="138"/>
    </location>
</feature>
<reference evidence="4 5" key="1">
    <citation type="submission" date="2006-03" db="EMBL/GenBank/DDBJ databases">
        <authorList>
            <person name="Pinhassi J."/>
            <person name="Pedros-Alio C."/>
            <person name="Ferriera S."/>
            <person name="Johnson J."/>
            <person name="Kravitz S."/>
            <person name="Halpern A."/>
            <person name="Remington K."/>
            <person name="Beeson K."/>
            <person name="Tran B."/>
            <person name="Rogers Y.-H."/>
            <person name="Friedman R."/>
            <person name="Venter J.C."/>
        </authorList>
    </citation>
    <scope>NUCLEOTIDE SEQUENCE [LARGE SCALE GENOMIC DNA]</scope>
    <source>
        <strain evidence="4 5">RED65</strain>
    </source>
</reference>
<feature type="transmembrane region" description="Helical" evidence="1">
    <location>
        <begin position="64"/>
        <end position="86"/>
    </location>
</feature>
<feature type="transmembrane region" description="Helical" evidence="1">
    <location>
        <begin position="33"/>
        <end position="52"/>
    </location>
</feature>
<evidence type="ECO:0000313" key="4">
    <source>
        <dbReference type="EMBL" id="EAT13390.1"/>
    </source>
</evidence>
<feature type="transmembrane region" description="Helical" evidence="1">
    <location>
        <begin position="150"/>
        <end position="175"/>
    </location>
</feature>
<dbReference type="Pfam" id="PF00884">
    <property type="entry name" value="Sulfatase"/>
    <property type="match status" value="1"/>
</dbReference>
<dbReference type="Proteomes" id="UP000004263">
    <property type="component" value="Unassembled WGS sequence"/>
</dbReference>
<accession>Q1N4N8</accession>
<gene>
    <name evidence="4" type="ORF">RED65_01480</name>
</gene>
<dbReference type="InterPro" id="IPR017850">
    <property type="entry name" value="Alkaline_phosphatase_core_sf"/>
</dbReference>
<evidence type="ECO:0000313" key="5">
    <source>
        <dbReference type="Proteomes" id="UP000004263"/>
    </source>
</evidence>
<comment type="caution">
    <text evidence="4">The sequence shown here is derived from an EMBL/GenBank/DDBJ whole genome shotgun (WGS) entry which is preliminary data.</text>
</comment>
<dbReference type="PIRSF" id="PIRSF004950">
    <property type="entry name" value="Mmb_sulf_HI0842"/>
    <property type="match status" value="1"/>
</dbReference>
<dbReference type="SUPFAM" id="SSF53649">
    <property type="entry name" value="Alkaline phosphatase-like"/>
    <property type="match status" value="1"/>
</dbReference>
<keyword evidence="1" id="KW-1133">Transmembrane helix</keyword>
<dbReference type="Pfam" id="PF11893">
    <property type="entry name" value="DUF3413"/>
    <property type="match status" value="1"/>
</dbReference>
<organism evidence="4 5">
    <name type="scientific">Bermanella marisrubri</name>
    <dbReference type="NCBI Taxonomy" id="207949"/>
    <lineage>
        <taxon>Bacteria</taxon>
        <taxon>Pseudomonadati</taxon>
        <taxon>Pseudomonadota</taxon>
        <taxon>Gammaproteobacteria</taxon>
        <taxon>Oceanospirillales</taxon>
        <taxon>Oceanospirillaceae</taxon>
        <taxon>Bermanella</taxon>
    </lineage>
</organism>
<dbReference type="EMBL" id="AAQH01000002">
    <property type="protein sequence ID" value="EAT13390.1"/>
    <property type="molecule type" value="Genomic_DNA"/>
</dbReference>
<dbReference type="CDD" id="cd16148">
    <property type="entry name" value="sulfatase_like"/>
    <property type="match status" value="1"/>
</dbReference>
<dbReference type="PANTHER" id="PTHR43751:SF3">
    <property type="entry name" value="SULFATASE N-TERMINAL DOMAIN-CONTAINING PROTEIN"/>
    <property type="match status" value="1"/>
</dbReference>
<dbReference type="AlphaFoldDB" id="Q1N4N8"/>
<dbReference type="Gene3D" id="3.40.720.10">
    <property type="entry name" value="Alkaline Phosphatase, subunit A"/>
    <property type="match status" value="1"/>
</dbReference>
<dbReference type="STRING" id="207949.RED65_01480"/>
<dbReference type="InterPro" id="IPR012159">
    <property type="entry name" value="YejM-like"/>
</dbReference>
<proteinExistence type="predicted"/>
<evidence type="ECO:0000259" key="2">
    <source>
        <dbReference type="Pfam" id="PF00884"/>
    </source>
</evidence>
<dbReference type="InterPro" id="IPR000917">
    <property type="entry name" value="Sulfatase_N"/>
</dbReference>
<keyword evidence="5" id="KW-1185">Reference proteome</keyword>
<protein>
    <submittedName>
        <fullName evidence="4">Sulfatase domain protein</fullName>
    </submittedName>
</protein>
<feature type="domain" description="Sulfatase N-terminal" evidence="2">
    <location>
        <begin position="235"/>
        <end position="508"/>
    </location>
</feature>
<feature type="domain" description="Inner membrane protein YejM N-terminal" evidence="3">
    <location>
        <begin position="3"/>
        <end position="228"/>
    </location>
</feature>
<dbReference type="HOGENOM" id="CLU_030247_1_0_6"/>
<sequence>MIILNVVFVSLVSSGFTSYFPESNGLLDFAYQFGVLPSVWGLYGLLAGLLLLPFTLIPHAKWPLMVLIAFASGVLAVVLVIDGFIYEIYNYHINWFFVEAFFADEGGEFFDVSLKTYLLFSFAAVLVTVFELFLLWWVGFRLSKRDHYKWVGVAAGFVLFANVLFVNVVHSWAYAQNYMPITSISGHVPFYFPIHSRSIANSELLSSLASDQDEQESHIYYPRSPMVCLGPEEKKNVVMVVLESWRGDMMTSEISPNTYALAQDGLWFDDHHSNGTVTTTGIFSLMYGLVPTYLDLVVANNGAGGPVLINQFKQQDYRFGVFASGDIERIKIADTSFSPVKEVVEHGQGEDTIEKDRDVLNRMKNFVSESDEPFFGWMFFNSTHYLYYYPEEFEKFKPTSKPSLIDFKQGKNPEPYLNRYKNSIYFVDSLIQDLVDHLKKEGRWEDTILIITSDHAEEFADTQATRFGHGSNFTRYQTEVPLVIHWPGKEPQKFDYRTHSVDVSATLLTDYMNCENPATDFSNGESLFDTHARDVQVVSSYYNYAFVTDEGAFVQNPVGLPKAKDNDDKDAQGMRLKPELMIKTLDQMRWFKDAPKSKETPTE</sequence>
<evidence type="ECO:0000256" key="1">
    <source>
        <dbReference type="SAM" id="Phobius"/>
    </source>
</evidence>